<dbReference type="PANTHER" id="PTHR30026">
    <property type="entry name" value="OUTER MEMBRANE PROTEIN TOLC"/>
    <property type="match status" value="1"/>
</dbReference>
<accession>A0AAX3FIT0</accession>
<dbReference type="Pfam" id="PF02321">
    <property type="entry name" value="OEP"/>
    <property type="match status" value="2"/>
</dbReference>
<evidence type="ECO:0000256" key="5">
    <source>
        <dbReference type="ARBA" id="ARBA00022692"/>
    </source>
</evidence>
<evidence type="ECO:0000313" key="9">
    <source>
        <dbReference type="Proteomes" id="UP000268529"/>
    </source>
</evidence>
<comment type="subcellular location">
    <subcellularLocation>
        <location evidence="1">Cell outer membrane</location>
    </subcellularLocation>
</comment>
<evidence type="ECO:0000313" key="8">
    <source>
        <dbReference type="EMBL" id="VEE89915.1"/>
    </source>
</evidence>
<dbReference type="InterPro" id="IPR003423">
    <property type="entry name" value="OMP_efflux"/>
</dbReference>
<protein>
    <submittedName>
        <fullName evidence="8">Outer membrane channel protein</fullName>
    </submittedName>
</protein>
<keyword evidence="3" id="KW-0813">Transport</keyword>
<dbReference type="GO" id="GO:0015288">
    <property type="term" value="F:porin activity"/>
    <property type="evidence" value="ECO:0007669"/>
    <property type="project" value="TreeGrafter"/>
</dbReference>
<name>A0AAX3FIT0_ACTEU</name>
<dbReference type="InterPro" id="IPR051906">
    <property type="entry name" value="TolC-like"/>
</dbReference>
<keyword evidence="5" id="KW-0812">Transmembrane</keyword>
<keyword evidence="7" id="KW-0998">Cell outer membrane</keyword>
<gene>
    <name evidence="8" type="ORF">NCTC8529_00531</name>
</gene>
<evidence type="ECO:0000256" key="1">
    <source>
        <dbReference type="ARBA" id="ARBA00004442"/>
    </source>
</evidence>
<dbReference type="GO" id="GO:0009279">
    <property type="term" value="C:cell outer membrane"/>
    <property type="evidence" value="ECO:0007669"/>
    <property type="project" value="UniProtKB-SubCell"/>
</dbReference>
<dbReference type="Gene3D" id="1.20.1600.10">
    <property type="entry name" value="Outer membrane efflux proteins (OEP)"/>
    <property type="match status" value="1"/>
</dbReference>
<keyword evidence="6" id="KW-0472">Membrane</keyword>
<evidence type="ECO:0000256" key="6">
    <source>
        <dbReference type="ARBA" id="ARBA00023136"/>
    </source>
</evidence>
<reference evidence="8 9" key="1">
    <citation type="submission" date="2018-12" db="EMBL/GenBank/DDBJ databases">
        <authorList>
            <consortium name="Pathogen Informatics"/>
        </authorList>
    </citation>
    <scope>NUCLEOTIDE SEQUENCE [LARGE SCALE GENOMIC DNA]</scope>
    <source>
        <strain evidence="8 9">NCTC8529</strain>
    </source>
</reference>
<dbReference type="AlphaFoldDB" id="A0AAX3FIT0"/>
<dbReference type="EMBL" id="LR134310">
    <property type="protein sequence ID" value="VEE89915.1"/>
    <property type="molecule type" value="Genomic_DNA"/>
</dbReference>
<organism evidence="8 9">
    <name type="scientific">Actinobacillus equuli</name>
    <dbReference type="NCBI Taxonomy" id="718"/>
    <lineage>
        <taxon>Bacteria</taxon>
        <taxon>Pseudomonadati</taxon>
        <taxon>Pseudomonadota</taxon>
        <taxon>Gammaproteobacteria</taxon>
        <taxon>Pasteurellales</taxon>
        <taxon>Pasteurellaceae</taxon>
        <taxon>Actinobacillus</taxon>
    </lineage>
</organism>
<dbReference type="GO" id="GO:1990281">
    <property type="term" value="C:efflux pump complex"/>
    <property type="evidence" value="ECO:0007669"/>
    <property type="project" value="TreeGrafter"/>
</dbReference>
<proteinExistence type="inferred from homology"/>
<evidence type="ECO:0000256" key="2">
    <source>
        <dbReference type="ARBA" id="ARBA00007613"/>
    </source>
</evidence>
<evidence type="ECO:0000256" key="4">
    <source>
        <dbReference type="ARBA" id="ARBA00022452"/>
    </source>
</evidence>
<dbReference type="Proteomes" id="UP000268529">
    <property type="component" value="Chromosome"/>
</dbReference>
<keyword evidence="4" id="KW-1134">Transmembrane beta strand</keyword>
<dbReference type="PANTHER" id="PTHR30026:SF20">
    <property type="entry name" value="OUTER MEMBRANE PROTEIN TOLC"/>
    <property type="match status" value="1"/>
</dbReference>
<sequence>MRARIFPIHFISAEYFSMKKSYYTLLSVGLFLFTPSLSQAESLKQILQYAFTQHPNLDEARANIRVAESQTKISEAGHHPVISLSQNKILAQKHTYQGERRSDPSINGRINLYSWGAVEAEIERDKHRVEYYQHKFSETRETMGQTIGQYYLGALRAKENIAIYQESLARHDKLIADLKTIVSYDPGRTFELNEAMTRRNQVETNIIRQERILHTNLSQLGRYSQNEVDENSLQDPFASQDTLAFLKRYRNENLAKNPTYLAQEKEFESTESAVKAAEARRLPSINLEGSASRHEREVYVGVSWDIYNSATKHEAERSRHSQAAANAKLRSIKLEVEEKARTAELEMFRSQKLAKTTQRQIKLQRKVVDDTELQFDIATKSLLNLLDAYQELTSVQAEEVAARNDYRDAALLYLVSQAKVANWAGFSTLNLTEEGK</sequence>
<comment type="similarity">
    <text evidence="2">Belongs to the outer membrane factor (OMF) (TC 1.B.17) family.</text>
</comment>
<dbReference type="GO" id="GO:0015562">
    <property type="term" value="F:efflux transmembrane transporter activity"/>
    <property type="evidence" value="ECO:0007669"/>
    <property type="project" value="InterPro"/>
</dbReference>
<evidence type="ECO:0000256" key="3">
    <source>
        <dbReference type="ARBA" id="ARBA00022448"/>
    </source>
</evidence>
<evidence type="ECO:0000256" key="7">
    <source>
        <dbReference type="ARBA" id="ARBA00023237"/>
    </source>
</evidence>
<dbReference type="SUPFAM" id="SSF56954">
    <property type="entry name" value="Outer membrane efflux proteins (OEP)"/>
    <property type="match status" value="1"/>
</dbReference>